<dbReference type="SUPFAM" id="SSF48264">
    <property type="entry name" value="Cytochrome P450"/>
    <property type="match status" value="1"/>
</dbReference>
<keyword evidence="6 8" id="KW-0503">Monooxygenase</keyword>
<dbReference type="GO" id="GO:0020037">
    <property type="term" value="F:heme binding"/>
    <property type="evidence" value="ECO:0007669"/>
    <property type="project" value="InterPro"/>
</dbReference>
<evidence type="ECO:0000256" key="2">
    <source>
        <dbReference type="ARBA" id="ARBA00022617"/>
    </source>
</evidence>
<dbReference type="InterPro" id="IPR017972">
    <property type="entry name" value="Cyt_P450_CS"/>
</dbReference>
<dbReference type="PRINTS" id="PR00385">
    <property type="entry name" value="P450"/>
</dbReference>
<proteinExistence type="inferred from homology"/>
<dbReference type="GO" id="GO:0016705">
    <property type="term" value="F:oxidoreductase activity, acting on paired donors, with incorporation or reduction of molecular oxygen"/>
    <property type="evidence" value="ECO:0007669"/>
    <property type="project" value="InterPro"/>
</dbReference>
<evidence type="ECO:0000256" key="8">
    <source>
        <dbReference type="RuleBase" id="RU000461"/>
    </source>
</evidence>
<dbReference type="PRINTS" id="PR00465">
    <property type="entry name" value="EP450IV"/>
</dbReference>
<name>A0A7M2XV33_9NOCA</name>
<keyword evidence="3 7" id="KW-0479">Metal-binding</keyword>
<comment type="similarity">
    <text evidence="1 8">Belongs to the cytochrome P450 family.</text>
</comment>
<keyword evidence="2 7" id="KW-0349">Heme</keyword>
<dbReference type="Proteomes" id="UP000593818">
    <property type="component" value="Chromosome"/>
</dbReference>
<keyword evidence="5 7" id="KW-0408">Iron</keyword>
<dbReference type="InterPro" id="IPR001128">
    <property type="entry name" value="Cyt_P450"/>
</dbReference>
<dbReference type="PROSITE" id="PS00086">
    <property type="entry name" value="CYTOCHROME_P450"/>
    <property type="match status" value="1"/>
</dbReference>
<dbReference type="InterPro" id="IPR036396">
    <property type="entry name" value="Cyt_P450_sf"/>
</dbReference>
<comment type="cofactor">
    <cofactor evidence="7">
        <name>heme</name>
        <dbReference type="ChEBI" id="CHEBI:30413"/>
    </cofactor>
</comment>
<protein>
    <submittedName>
        <fullName evidence="9">Cytochrome P450</fullName>
    </submittedName>
</protein>
<accession>A0A7M2XV33</accession>
<dbReference type="PANTHER" id="PTHR24291">
    <property type="entry name" value="CYTOCHROME P450 FAMILY 4"/>
    <property type="match status" value="1"/>
</dbReference>
<keyword evidence="4 8" id="KW-0560">Oxidoreductase</keyword>
<organism evidence="9 10">
    <name type="scientific">Rhodococcus pyridinivorans</name>
    <dbReference type="NCBI Taxonomy" id="103816"/>
    <lineage>
        <taxon>Bacteria</taxon>
        <taxon>Bacillati</taxon>
        <taxon>Actinomycetota</taxon>
        <taxon>Actinomycetes</taxon>
        <taxon>Mycobacteriales</taxon>
        <taxon>Nocardiaceae</taxon>
        <taxon>Rhodococcus</taxon>
    </lineage>
</organism>
<evidence type="ECO:0000256" key="4">
    <source>
        <dbReference type="ARBA" id="ARBA00023002"/>
    </source>
</evidence>
<evidence type="ECO:0000313" key="9">
    <source>
        <dbReference type="EMBL" id="QOW00841.1"/>
    </source>
</evidence>
<keyword evidence="10" id="KW-1185">Reference proteome</keyword>
<dbReference type="AlphaFoldDB" id="A0A7M2XV33"/>
<evidence type="ECO:0000256" key="5">
    <source>
        <dbReference type="ARBA" id="ARBA00023004"/>
    </source>
</evidence>
<evidence type="ECO:0000256" key="7">
    <source>
        <dbReference type="PIRSR" id="PIRSR602403-1"/>
    </source>
</evidence>
<dbReference type="InterPro" id="IPR050196">
    <property type="entry name" value="Cytochrome_P450_Monoox"/>
</dbReference>
<dbReference type="GO" id="GO:0004497">
    <property type="term" value="F:monooxygenase activity"/>
    <property type="evidence" value="ECO:0007669"/>
    <property type="project" value="UniProtKB-KW"/>
</dbReference>
<evidence type="ECO:0000313" key="10">
    <source>
        <dbReference type="Proteomes" id="UP000593818"/>
    </source>
</evidence>
<reference evidence="9 10" key="1">
    <citation type="submission" date="2020-10" db="EMBL/GenBank/DDBJ databases">
        <title>Whole genome sequence of oil-degrading bacteria Rhodococcus pyridinivorans strain 5Ap.</title>
        <authorList>
            <person name="Akhremchuk A.E."/>
            <person name="Valentovich L.N."/>
            <person name="Charniauskaya M.I."/>
            <person name="Bukliarevich H.A."/>
            <person name="Titok M.A."/>
        </authorList>
    </citation>
    <scope>NUCLEOTIDE SEQUENCE [LARGE SCALE GENOMIC DNA]</scope>
    <source>
        <strain evidence="9 10">5Ap</strain>
    </source>
</reference>
<feature type="binding site" description="axial binding residue" evidence="7">
    <location>
        <position position="402"/>
    </location>
    <ligand>
        <name>heme</name>
        <dbReference type="ChEBI" id="CHEBI:30413"/>
    </ligand>
    <ligandPart>
        <name>Fe</name>
        <dbReference type="ChEBI" id="CHEBI:18248"/>
    </ligandPart>
</feature>
<dbReference type="PANTHER" id="PTHR24291:SF50">
    <property type="entry name" value="BIFUNCTIONAL ALBAFLAVENONE MONOOXYGENASE_TERPENE SYNTHASE"/>
    <property type="match status" value="1"/>
</dbReference>
<sequence length="457" mass="50283">MARTSAQAQDFPIAPDVPMHLIDRIRALRHLDTGPEKFRDAGGPVTLVHIGPARWTPTFAIVTSPQGAHDVLGGSDGSFDKEMTVHVEGRVWVGDNLFNLPHDSWVPHRRALQPLFTKKHVAVYADRIAEVADTMAAEWSQGGSIDLDTETRRLTLRVLGRSLFGTDLSERSEAVGVPLGQVVQFVGRRALQPIRTPTWLPTRARHRFRVSLAVVTETLDEAMDAARSGAGNGAELIKLFFELTDPVTGRAFSDEKIRDELLAFLFAGHDTTATTLAYSLWQLGRNREMQERVAREAAAIGDRLLRASDIGDLPYTVQIVHESLRMCPPAATAARMAMRDVEVDGYRIPAGTNTIVGTYALHHDPSLWDEPEKFDPDRFAPGQSVERSRWQYLPFGGGPRTCIGDHFAMLEAILGLASVVRKLEVESLHDDFPVKTPFTLVAAGPVPARVGTRAVTA</sequence>
<evidence type="ECO:0000256" key="3">
    <source>
        <dbReference type="ARBA" id="ARBA00022723"/>
    </source>
</evidence>
<gene>
    <name evidence="9" type="ORF">INP59_11340</name>
</gene>
<evidence type="ECO:0000256" key="6">
    <source>
        <dbReference type="ARBA" id="ARBA00023033"/>
    </source>
</evidence>
<dbReference type="GO" id="GO:0005506">
    <property type="term" value="F:iron ion binding"/>
    <property type="evidence" value="ECO:0007669"/>
    <property type="project" value="InterPro"/>
</dbReference>
<dbReference type="Gene3D" id="1.10.630.10">
    <property type="entry name" value="Cytochrome P450"/>
    <property type="match status" value="1"/>
</dbReference>
<dbReference type="RefSeq" id="WP_193903718.1">
    <property type="nucleotide sequence ID" value="NZ_CP133297.1"/>
</dbReference>
<evidence type="ECO:0000256" key="1">
    <source>
        <dbReference type="ARBA" id="ARBA00010617"/>
    </source>
</evidence>
<dbReference type="Pfam" id="PF00067">
    <property type="entry name" value="p450"/>
    <property type="match status" value="1"/>
</dbReference>
<dbReference type="EMBL" id="CP063450">
    <property type="protein sequence ID" value="QOW00841.1"/>
    <property type="molecule type" value="Genomic_DNA"/>
</dbReference>
<dbReference type="InterPro" id="IPR002403">
    <property type="entry name" value="Cyt_P450_E_grp-IV"/>
</dbReference>